<comment type="caution">
    <text evidence="1">The sequence shown here is derived from an EMBL/GenBank/DDBJ whole genome shotgun (WGS) entry which is preliminary data.</text>
</comment>
<proteinExistence type="predicted"/>
<dbReference type="Pfam" id="PF01812">
    <property type="entry name" value="5-FTHF_cyc-lig"/>
    <property type="match status" value="1"/>
</dbReference>
<name>A0AAV5QX52_PICKL</name>
<dbReference type="PANTHER" id="PTHR13017">
    <property type="entry name" value="5-FORMYLTETRAHYDROFOLATE CYCLO-LIGASE-RELATED"/>
    <property type="match status" value="1"/>
</dbReference>
<dbReference type="Proteomes" id="UP001378960">
    <property type="component" value="Unassembled WGS sequence"/>
</dbReference>
<reference evidence="1 2" key="1">
    <citation type="journal article" date="2023" name="Elife">
        <title>Identification of key yeast species and microbe-microbe interactions impacting larval growth of Drosophila in the wild.</title>
        <authorList>
            <person name="Mure A."/>
            <person name="Sugiura Y."/>
            <person name="Maeda R."/>
            <person name="Honda K."/>
            <person name="Sakurai N."/>
            <person name="Takahashi Y."/>
            <person name="Watada M."/>
            <person name="Katoh T."/>
            <person name="Gotoh A."/>
            <person name="Gotoh Y."/>
            <person name="Taniguchi I."/>
            <person name="Nakamura K."/>
            <person name="Hayashi T."/>
            <person name="Katayama T."/>
            <person name="Uemura T."/>
            <person name="Hattori Y."/>
        </authorList>
    </citation>
    <scope>NUCLEOTIDE SEQUENCE [LARGE SCALE GENOMIC DNA]</scope>
    <source>
        <strain evidence="1 2">PK-24</strain>
    </source>
</reference>
<keyword evidence="2" id="KW-1185">Reference proteome</keyword>
<dbReference type="InterPro" id="IPR002698">
    <property type="entry name" value="FTHF_cligase"/>
</dbReference>
<dbReference type="SUPFAM" id="SSF100950">
    <property type="entry name" value="NagB/RpiA/CoA transferase-like"/>
    <property type="match status" value="1"/>
</dbReference>
<dbReference type="InterPro" id="IPR024185">
    <property type="entry name" value="FTHF_cligase-like_sf"/>
</dbReference>
<protein>
    <recommendedName>
        <fullName evidence="3">5-formyltetrahydrofolate cyclo-ligase</fullName>
    </recommendedName>
</protein>
<sequence length="274" mass="31155">MSEFSKLSSPQSTTEELQKHKFDIRSQVWKELRKVAYPDSRFHYNFAEFIADFQGSDNSTKLILDSDFFKESVQNNGNNNNDKNLIFITPDNCLESLRYELLEMGIPFLMTTYGIFRGFFIVDPAKIDPKLYKYASTLDGMEKLSTHVSLNEIKQLNIFVPLMITGTGAINDKGIRFGKGHGFFDLEWAMLSMINALDLNKTKCVAVVHDVQLLSGIELNPEIFDTVCDFIVTNSKLIKVDNAKKPNCGVIWDLLAPGMLQDIEPLSELYEMAH</sequence>
<evidence type="ECO:0008006" key="3">
    <source>
        <dbReference type="Google" id="ProtNLM"/>
    </source>
</evidence>
<dbReference type="GO" id="GO:0005737">
    <property type="term" value="C:cytoplasm"/>
    <property type="evidence" value="ECO:0007669"/>
    <property type="project" value="TreeGrafter"/>
</dbReference>
<organism evidence="1 2">
    <name type="scientific">Pichia kluyveri</name>
    <name type="common">Yeast</name>
    <dbReference type="NCBI Taxonomy" id="36015"/>
    <lineage>
        <taxon>Eukaryota</taxon>
        <taxon>Fungi</taxon>
        <taxon>Dikarya</taxon>
        <taxon>Ascomycota</taxon>
        <taxon>Saccharomycotina</taxon>
        <taxon>Pichiomycetes</taxon>
        <taxon>Pichiales</taxon>
        <taxon>Pichiaceae</taxon>
        <taxon>Pichia</taxon>
    </lineage>
</organism>
<dbReference type="InterPro" id="IPR037171">
    <property type="entry name" value="NagB/RpiA_transferase-like"/>
</dbReference>
<evidence type="ECO:0000313" key="1">
    <source>
        <dbReference type="EMBL" id="GMM43520.1"/>
    </source>
</evidence>
<dbReference type="AlphaFoldDB" id="A0AAV5QX52"/>
<evidence type="ECO:0000313" key="2">
    <source>
        <dbReference type="Proteomes" id="UP001378960"/>
    </source>
</evidence>
<dbReference type="EMBL" id="BTGB01000001">
    <property type="protein sequence ID" value="GMM43520.1"/>
    <property type="molecule type" value="Genomic_DNA"/>
</dbReference>
<accession>A0AAV5QX52</accession>
<dbReference type="Gene3D" id="3.40.50.10420">
    <property type="entry name" value="NagB/RpiA/CoA transferase-like"/>
    <property type="match status" value="1"/>
</dbReference>
<gene>
    <name evidence="1" type="ORF">DAPK24_000950</name>
</gene>
<dbReference type="PANTHER" id="PTHR13017:SF0">
    <property type="entry name" value="METHENYLTETRAHYDROFOLATE SYNTHASE DOMAIN-CONTAINING PROTEIN"/>
    <property type="match status" value="1"/>
</dbReference>